<reference evidence="7" key="1">
    <citation type="submission" date="2018-03" db="EMBL/GenBank/DDBJ databases">
        <authorList>
            <person name="Rodrigo-Torres L."/>
            <person name="Arahal R. D."/>
            <person name="Lucena T."/>
        </authorList>
    </citation>
    <scope>NUCLEOTIDE SEQUENCE [LARGE SCALE GENOMIC DNA]</scope>
    <source>
        <strain evidence="7">CECT 7615</strain>
    </source>
</reference>
<gene>
    <name evidence="6" type="ORF">TRM7615_04425</name>
</gene>
<dbReference type="Gene3D" id="2.40.30.170">
    <property type="match status" value="1"/>
</dbReference>
<dbReference type="PANTHER" id="PTHR32347">
    <property type="entry name" value="EFFLUX SYSTEM COMPONENT YKNX-RELATED"/>
    <property type="match status" value="1"/>
</dbReference>
<dbReference type="AlphaFoldDB" id="A0A2R8CF11"/>
<name>A0A2R8CF11_9RHOB</name>
<dbReference type="InterPro" id="IPR029016">
    <property type="entry name" value="GAF-like_dom_sf"/>
</dbReference>
<dbReference type="OrthoDB" id="9806939at2"/>
<feature type="domain" description="CzcB-like barrel-sandwich hybrid" evidence="5">
    <location>
        <begin position="395"/>
        <end position="515"/>
    </location>
</feature>
<organism evidence="6 7">
    <name type="scientific">Falsiruegeria mediterranea M17</name>
    <dbReference type="NCBI Taxonomy" id="1200281"/>
    <lineage>
        <taxon>Bacteria</taxon>
        <taxon>Pseudomonadati</taxon>
        <taxon>Pseudomonadota</taxon>
        <taxon>Alphaproteobacteria</taxon>
        <taxon>Rhodobacterales</taxon>
        <taxon>Roseobacteraceae</taxon>
        <taxon>Falsiruegeria</taxon>
    </lineage>
</organism>
<keyword evidence="2" id="KW-0175">Coiled coil</keyword>
<evidence type="ECO:0000313" key="6">
    <source>
        <dbReference type="EMBL" id="SPJ30888.1"/>
    </source>
</evidence>
<feature type="domain" description="GAF" evidence="4">
    <location>
        <begin position="189"/>
        <end position="320"/>
    </location>
</feature>
<evidence type="ECO:0000259" key="4">
    <source>
        <dbReference type="Pfam" id="PF01590"/>
    </source>
</evidence>
<evidence type="ECO:0000256" key="1">
    <source>
        <dbReference type="ARBA" id="ARBA00004196"/>
    </source>
</evidence>
<dbReference type="GO" id="GO:0030313">
    <property type="term" value="C:cell envelope"/>
    <property type="evidence" value="ECO:0007669"/>
    <property type="project" value="UniProtKB-SubCell"/>
</dbReference>
<dbReference type="SUPFAM" id="SSF111369">
    <property type="entry name" value="HlyD-like secretion proteins"/>
    <property type="match status" value="1"/>
</dbReference>
<dbReference type="PANTHER" id="PTHR32347:SF23">
    <property type="entry name" value="BLL5650 PROTEIN"/>
    <property type="match status" value="1"/>
</dbReference>
<dbReference type="RefSeq" id="WP_108791797.1">
    <property type="nucleotide sequence ID" value="NZ_ONZG01000014.1"/>
</dbReference>
<evidence type="ECO:0008006" key="8">
    <source>
        <dbReference type="Google" id="ProtNLM"/>
    </source>
</evidence>
<sequence length="623" mass="68089">MNLPDPNSIPSTTETTTQTGNGAVEVVSFASASPAWQDLGTRDPEKFGDAWLRLFCSATPEVYAARLLLRRPGEGLARVAEFNSFEDDQLLSSSVEAAVTRKSGVARQTDEGMLGAYPVVVDDRVHAVVAVLAEEGLSSEALLARVRWGAGWLRSFALDALRTDDKPSLERARLAMEMLSGALDEAKFDAAARRAVTEIAHLGQCDRAAVGFRRSGRARVAAISHTAQFGRRMDLVRSVAAAMDEALEQQATLLWPLSDPATSQITRAQQALSRVSDGAQILTIPVLSRGRFRGAFTFERQAGDPFDQPTIDLLEAAAGLTGPILEELRRNDRWLISKSLESLLGVFTAFFGKGHLGLKLTSIVLLGLAVAFSQITTTYRVAADAVLEGRTQRALIAPFDGFVAGADKRAGDVVSHGEILARLDDRDLALERLNWVAERRRAELEYATAVGERNRSRLNILRARIEQADAQLALIDGQIERAEIRAPFDGLIVAGDLSQSIGGSVTRGDALFRIAPEGEYRVALWVDEAQIEDLEVGSVGVVVLAALPTEFFPIEVSRVTPVAEVRNGRNMFRLEAKLEQSSDRMRPGLVGVAKVDAGEKLLIWTWTRNLIDWTRLTFWRFFG</sequence>
<feature type="region of interest" description="Disordered" evidence="3">
    <location>
        <begin position="1"/>
        <end position="21"/>
    </location>
</feature>
<proteinExistence type="predicted"/>
<comment type="subcellular location">
    <subcellularLocation>
        <location evidence="1">Cell envelope</location>
    </subcellularLocation>
</comment>
<protein>
    <recommendedName>
        <fullName evidence="8">RND efflux pump membrane fusion protein barrel-sandwich domain-containing protein</fullName>
    </recommendedName>
</protein>
<accession>A0A2R8CF11</accession>
<dbReference type="Gene3D" id="3.30.450.40">
    <property type="match status" value="1"/>
</dbReference>
<evidence type="ECO:0000313" key="7">
    <source>
        <dbReference type="Proteomes" id="UP000244898"/>
    </source>
</evidence>
<dbReference type="Proteomes" id="UP000244898">
    <property type="component" value="Unassembled WGS sequence"/>
</dbReference>
<evidence type="ECO:0000256" key="3">
    <source>
        <dbReference type="SAM" id="MobiDB-lite"/>
    </source>
</evidence>
<evidence type="ECO:0000256" key="2">
    <source>
        <dbReference type="ARBA" id="ARBA00023054"/>
    </source>
</evidence>
<dbReference type="InterPro" id="IPR058647">
    <property type="entry name" value="BSH_CzcB-like"/>
</dbReference>
<dbReference type="SUPFAM" id="SSF55781">
    <property type="entry name" value="GAF domain-like"/>
    <property type="match status" value="1"/>
</dbReference>
<dbReference type="Pfam" id="PF25973">
    <property type="entry name" value="BSH_CzcB"/>
    <property type="match status" value="1"/>
</dbReference>
<dbReference type="Pfam" id="PF01590">
    <property type="entry name" value="GAF"/>
    <property type="match status" value="1"/>
</dbReference>
<evidence type="ECO:0000259" key="5">
    <source>
        <dbReference type="Pfam" id="PF25973"/>
    </source>
</evidence>
<dbReference type="EMBL" id="ONZG01000014">
    <property type="protein sequence ID" value="SPJ30888.1"/>
    <property type="molecule type" value="Genomic_DNA"/>
</dbReference>
<keyword evidence="7" id="KW-1185">Reference proteome</keyword>
<dbReference type="InterPro" id="IPR050465">
    <property type="entry name" value="UPF0194_transport"/>
</dbReference>
<dbReference type="InterPro" id="IPR003018">
    <property type="entry name" value="GAF"/>
</dbReference>